<feature type="compositionally biased region" description="Basic and acidic residues" evidence="8">
    <location>
        <begin position="313"/>
        <end position="431"/>
    </location>
</feature>
<organism evidence="12 13">
    <name type="scientific">Phoxinus phoxinus</name>
    <name type="common">Eurasian minnow</name>
    <dbReference type="NCBI Taxonomy" id="58324"/>
    <lineage>
        <taxon>Eukaryota</taxon>
        <taxon>Metazoa</taxon>
        <taxon>Chordata</taxon>
        <taxon>Craniata</taxon>
        <taxon>Vertebrata</taxon>
        <taxon>Euteleostomi</taxon>
        <taxon>Actinopterygii</taxon>
        <taxon>Neopterygii</taxon>
        <taxon>Teleostei</taxon>
        <taxon>Ostariophysi</taxon>
        <taxon>Cypriniformes</taxon>
        <taxon>Leuciscidae</taxon>
        <taxon>Phoxininae</taxon>
        <taxon>Phoxinus</taxon>
    </lineage>
</organism>
<evidence type="ECO:0000256" key="4">
    <source>
        <dbReference type="ARBA" id="ARBA00022989"/>
    </source>
</evidence>
<dbReference type="InterPro" id="IPR042474">
    <property type="entry name" value="A33"/>
</dbReference>
<keyword evidence="7" id="KW-0393">Immunoglobulin domain</keyword>
<dbReference type="EMBL" id="JAYKXH010000006">
    <property type="protein sequence ID" value="KAK7166869.1"/>
    <property type="molecule type" value="Genomic_DNA"/>
</dbReference>
<dbReference type="FunFam" id="2.60.40.10:FF:000095">
    <property type="entry name" value="immunoglobulin superfamily member 11 isoform X1"/>
    <property type="match status" value="1"/>
</dbReference>
<sequence>MAATLGILGICLLFSGVRVTSSAMSVTIAAKQYKIARGDDVVIPCAFTPQPAGQRVRITWTVAPDVAGDPAIKILSFNSPTQYNPNPNPPKVQTKYKGRAILKQDIAGGKADLQLLKVTSADNHFYECGVENVDNEEDGGSATTSLIVLVAPSTPVCKVEGTLEYSQDVKLSCRSEEGTPAPVYKWQRYDTNNRPQPNPEKATDLNGVLSLYNITKETSGFFTCTSTNEIRSASCNLTLAVMPPSMSMASVGGIVGAVVAVAVVIGAICICCYCCRRKEKPEEYAMGTPEREEFTDKDPEGKEDGPETLVSYEEERRVKSTDRLDPEDNRSERSYDRRSDYTDRRDDQSDRRERYDRDERYDDRRDRDRYSDRNDRYDDRRDRYDDRRGRDDDRRGRDDDRRGRDDDRRGRDDDHYDSDRYSERYDSRDRPPSVPPNKPKEPRI</sequence>
<dbReference type="SMART" id="SM00409">
    <property type="entry name" value="IG"/>
    <property type="match status" value="2"/>
</dbReference>
<dbReference type="InterPro" id="IPR013106">
    <property type="entry name" value="Ig_V-set"/>
</dbReference>
<dbReference type="PROSITE" id="PS50835">
    <property type="entry name" value="IG_LIKE"/>
    <property type="match status" value="2"/>
</dbReference>
<evidence type="ECO:0000313" key="12">
    <source>
        <dbReference type="EMBL" id="KAK7166869.1"/>
    </source>
</evidence>
<comment type="caution">
    <text evidence="12">The sequence shown here is derived from an EMBL/GenBank/DDBJ whole genome shotgun (WGS) entry which is preliminary data.</text>
</comment>
<evidence type="ECO:0000313" key="13">
    <source>
        <dbReference type="Proteomes" id="UP001364617"/>
    </source>
</evidence>
<dbReference type="AlphaFoldDB" id="A0AAN9DBT7"/>
<dbReference type="InterPro" id="IPR003599">
    <property type="entry name" value="Ig_sub"/>
</dbReference>
<comment type="subcellular location">
    <subcellularLocation>
        <location evidence="1">Membrane</location>
        <topology evidence="1">Single-pass type I membrane protein</topology>
    </subcellularLocation>
</comment>
<reference evidence="12 13" key="1">
    <citation type="submission" date="2024-02" db="EMBL/GenBank/DDBJ databases">
        <title>Chromosome-level genome assembly of the Eurasian Minnow (Phoxinus phoxinus).</title>
        <authorList>
            <person name="Oriowo T.O."/>
            <person name="Martin S."/>
            <person name="Stange M."/>
            <person name="Chrysostomakis Y."/>
            <person name="Brown T."/>
            <person name="Winkler S."/>
            <person name="Kukowka S."/>
            <person name="Myers E.W."/>
            <person name="Bohne A."/>
        </authorList>
    </citation>
    <scope>NUCLEOTIDE SEQUENCE [LARGE SCALE GENOMIC DNA]</scope>
    <source>
        <strain evidence="12">ZFMK-TIS-60720</strain>
        <tissue evidence="12">Whole Organism</tissue>
    </source>
</reference>
<dbReference type="PANTHER" id="PTHR44969:SF1">
    <property type="entry name" value="CELL SURFACE A33 ANTIGEN"/>
    <property type="match status" value="1"/>
</dbReference>
<dbReference type="Proteomes" id="UP001364617">
    <property type="component" value="Unassembled WGS sequence"/>
</dbReference>
<evidence type="ECO:0000256" key="1">
    <source>
        <dbReference type="ARBA" id="ARBA00004479"/>
    </source>
</evidence>
<evidence type="ECO:0000256" key="5">
    <source>
        <dbReference type="ARBA" id="ARBA00023136"/>
    </source>
</evidence>
<evidence type="ECO:0000256" key="8">
    <source>
        <dbReference type="SAM" id="MobiDB-lite"/>
    </source>
</evidence>
<dbReference type="InterPro" id="IPR003598">
    <property type="entry name" value="Ig_sub2"/>
</dbReference>
<feature type="transmembrane region" description="Helical" evidence="9">
    <location>
        <begin position="251"/>
        <end position="275"/>
    </location>
</feature>
<evidence type="ECO:0000256" key="7">
    <source>
        <dbReference type="ARBA" id="ARBA00023319"/>
    </source>
</evidence>
<keyword evidence="13" id="KW-1185">Reference proteome</keyword>
<accession>A0AAN9DBT7</accession>
<dbReference type="InterPro" id="IPR013783">
    <property type="entry name" value="Ig-like_fold"/>
</dbReference>
<keyword evidence="4 9" id="KW-1133">Transmembrane helix</keyword>
<keyword evidence="5 9" id="KW-0472">Membrane</keyword>
<evidence type="ECO:0000259" key="11">
    <source>
        <dbReference type="PROSITE" id="PS50835"/>
    </source>
</evidence>
<dbReference type="EMBL" id="JAYKXH010000006">
    <property type="protein sequence ID" value="KAK7166867.1"/>
    <property type="molecule type" value="Genomic_DNA"/>
</dbReference>
<dbReference type="Pfam" id="PF07686">
    <property type="entry name" value="V-set"/>
    <property type="match status" value="1"/>
</dbReference>
<dbReference type="GO" id="GO:0005886">
    <property type="term" value="C:plasma membrane"/>
    <property type="evidence" value="ECO:0007669"/>
    <property type="project" value="InterPro"/>
</dbReference>
<evidence type="ECO:0000256" key="10">
    <source>
        <dbReference type="SAM" id="SignalP"/>
    </source>
</evidence>
<dbReference type="PANTHER" id="PTHR44969">
    <property type="entry name" value="CELL SURFACE A33 ANTIGEN"/>
    <property type="match status" value="1"/>
</dbReference>
<dbReference type="SMART" id="SM00408">
    <property type="entry name" value="IGc2"/>
    <property type="match status" value="1"/>
</dbReference>
<evidence type="ECO:0000256" key="2">
    <source>
        <dbReference type="ARBA" id="ARBA00022692"/>
    </source>
</evidence>
<proteinExistence type="predicted"/>
<dbReference type="Gene3D" id="2.60.40.10">
    <property type="entry name" value="Immunoglobulins"/>
    <property type="match status" value="2"/>
</dbReference>
<evidence type="ECO:0000256" key="6">
    <source>
        <dbReference type="ARBA" id="ARBA00023157"/>
    </source>
</evidence>
<feature type="signal peptide" evidence="10">
    <location>
        <begin position="1"/>
        <end position="22"/>
    </location>
</feature>
<feature type="compositionally biased region" description="Basic and acidic residues" evidence="8">
    <location>
        <begin position="285"/>
        <end position="305"/>
    </location>
</feature>
<feature type="chain" id="PRO_5044711040" description="Ig-like domain-containing protein" evidence="10">
    <location>
        <begin position="23"/>
        <end position="444"/>
    </location>
</feature>
<feature type="domain" description="Ig-like" evidence="11">
    <location>
        <begin position="152"/>
        <end position="240"/>
    </location>
</feature>
<name>A0AAN9DBT7_9TELE</name>
<gene>
    <name evidence="12" type="ORF">R3I93_006600</name>
</gene>
<protein>
    <recommendedName>
        <fullName evidence="11">Ig-like domain-containing protein</fullName>
    </recommendedName>
</protein>
<dbReference type="InterPro" id="IPR007110">
    <property type="entry name" value="Ig-like_dom"/>
</dbReference>
<evidence type="ECO:0000256" key="9">
    <source>
        <dbReference type="SAM" id="Phobius"/>
    </source>
</evidence>
<dbReference type="InterPro" id="IPR036179">
    <property type="entry name" value="Ig-like_dom_sf"/>
</dbReference>
<dbReference type="SUPFAM" id="SSF48726">
    <property type="entry name" value="Immunoglobulin"/>
    <property type="match status" value="2"/>
</dbReference>
<evidence type="ECO:0000256" key="3">
    <source>
        <dbReference type="ARBA" id="ARBA00022729"/>
    </source>
</evidence>
<keyword evidence="6" id="KW-1015">Disulfide bond</keyword>
<keyword evidence="2 9" id="KW-0812">Transmembrane</keyword>
<keyword evidence="3 10" id="KW-0732">Signal</keyword>
<feature type="region of interest" description="Disordered" evidence="8">
    <location>
        <begin position="285"/>
        <end position="444"/>
    </location>
</feature>
<feature type="domain" description="Ig-like" evidence="11">
    <location>
        <begin position="24"/>
        <end position="145"/>
    </location>
</feature>
<dbReference type="Pfam" id="PF13927">
    <property type="entry name" value="Ig_3"/>
    <property type="match status" value="1"/>
</dbReference>